<dbReference type="EMBL" id="JAPWTK010000209">
    <property type="protein sequence ID" value="KAJ8945761.1"/>
    <property type="molecule type" value="Genomic_DNA"/>
</dbReference>
<proteinExistence type="predicted"/>
<protein>
    <submittedName>
        <fullName evidence="1">Uncharacterized protein</fullName>
    </submittedName>
</protein>
<sequence length="74" mass="8573">MLSVQMEQRTLLGKPKDKIDNNEKSGIYEISCKDCDQKLEINEARYLNSDDAFGFSESKYHRGCIQLKRRTGID</sequence>
<evidence type="ECO:0000313" key="2">
    <source>
        <dbReference type="Proteomes" id="UP001162162"/>
    </source>
</evidence>
<accession>A0AAV8Y3D2</accession>
<organism evidence="1 2">
    <name type="scientific">Aromia moschata</name>
    <dbReference type="NCBI Taxonomy" id="1265417"/>
    <lineage>
        <taxon>Eukaryota</taxon>
        <taxon>Metazoa</taxon>
        <taxon>Ecdysozoa</taxon>
        <taxon>Arthropoda</taxon>
        <taxon>Hexapoda</taxon>
        <taxon>Insecta</taxon>
        <taxon>Pterygota</taxon>
        <taxon>Neoptera</taxon>
        <taxon>Endopterygota</taxon>
        <taxon>Coleoptera</taxon>
        <taxon>Polyphaga</taxon>
        <taxon>Cucujiformia</taxon>
        <taxon>Chrysomeloidea</taxon>
        <taxon>Cerambycidae</taxon>
        <taxon>Cerambycinae</taxon>
        <taxon>Callichromatini</taxon>
        <taxon>Aromia</taxon>
    </lineage>
</organism>
<gene>
    <name evidence="1" type="ORF">NQ318_022859</name>
</gene>
<evidence type="ECO:0000313" key="1">
    <source>
        <dbReference type="EMBL" id="KAJ8945761.1"/>
    </source>
</evidence>
<comment type="caution">
    <text evidence="1">The sequence shown here is derived from an EMBL/GenBank/DDBJ whole genome shotgun (WGS) entry which is preliminary data.</text>
</comment>
<name>A0AAV8Y3D2_9CUCU</name>
<keyword evidence="2" id="KW-1185">Reference proteome</keyword>
<dbReference type="AlphaFoldDB" id="A0AAV8Y3D2"/>
<reference evidence="1" key="1">
    <citation type="journal article" date="2023" name="Insect Mol. Biol.">
        <title>Genome sequencing provides insights into the evolution of gene families encoding plant cell wall-degrading enzymes in longhorned beetles.</title>
        <authorList>
            <person name="Shin N.R."/>
            <person name="Okamura Y."/>
            <person name="Kirsch R."/>
            <person name="Pauchet Y."/>
        </authorList>
    </citation>
    <scope>NUCLEOTIDE SEQUENCE</scope>
    <source>
        <strain evidence="1">AMC_N1</strain>
    </source>
</reference>
<dbReference type="Proteomes" id="UP001162162">
    <property type="component" value="Unassembled WGS sequence"/>
</dbReference>